<reference evidence="3" key="1">
    <citation type="journal article" date="2019" name="Int. J. Syst. Evol. Microbiol.">
        <title>The Global Catalogue of Microorganisms (GCM) 10K type strain sequencing project: providing services to taxonomists for standard genome sequencing and annotation.</title>
        <authorList>
            <consortium name="The Broad Institute Genomics Platform"/>
            <consortium name="The Broad Institute Genome Sequencing Center for Infectious Disease"/>
            <person name="Wu L."/>
            <person name="Ma J."/>
        </authorList>
    </citation>
    <scope>NUCLEOTIDE SEQUENCE [LARGE SCALE GENOMIC DNA]</scope>
    <source>
        <strain evidence="3">NBRC 112299</strain>
    </source>
</reference>
<dbReference type="Gene3D" id="3.30.300.30">
    <property type="match status" value="1"/>
</dbReference>
<dbReference type="EMBL" id="BSUN01000001">
    <property type="protein sequence ID" value="GMA36072.1"/>
    <property type="molecule type" value="Genomic_DNA"/>
</dbReference>
<dbReference type="InterPro" id="IPR025110">
    <property type="entry name" value="AMP-bd_C"/>
</dbReference>
<dbReference type="Proteomes" id="UP001157125">
    <property type="component" value="Unassembled WGS sequence"/>
</dbReference>
<gene>
    <name evidence="2" type="ORF">GCM10025876_22760</name>
</gene>
<dbReference type="Pfam" id="PF13193">
    <property type="entry name" value="AMP-binding_C"/>
    <property type="match status" value="1"/>
</dbReference>
<keyword evidence="3" id="KW-1185">Reference proteome</keyword>
<evidence type="ECO:0000259" key="1">
    <source>
        <dbReference type="Pfam" id="PF13193"/>
    </source>
</evidence>
<proteinExistence type="predicted"/>
<sequence>MLADGYRDGDNSAFVTDATGRWFRTSDLGEWDGARLTVHGRADHVIITGGHNVHPAAVERALADAGVAESIVVGLPDPEWGQRLVALVPEGADALDTLRGRLALPRYALPRALARVRTLPRTEAGKIDRSAARDLAAASDLEEHA</sequence>
<dbReference type="RefSeq" id="WP_284328378.1">
    <property type="nucleotide sequence ID" value="NZ_BSUN01000001.1"/>
</dbReference>
<dbReference type="Gene3D" id="3.40.50.12780">
    <property type="entry name" value="N-terminal domain of ligase-like"/>
    <property type="match status" value="1"/>
</dbReference>
<accession>A0ABQ6IDY0</accession>
<feature type="domain" description="AMP-binding enzyme C-terminal" evidence="1">
    <location>
        <begin position="64"/>
        <end position="126"/>
    </location>
</feature>
<dbReference type="InterPro" id="IPR050237">
    <property type="entry name" value="ATP-dep_AMP-bd_enzyme"/>
</dbReference>
<comment type="caution">
    <text evidence="2">The sequence shown here is derived from an EMBL/GenBank/DDBJ whole genome shotgun (WGS) entry which is preliminary data.</text>
</comment>
<evidence type="ECO:0000313" key="3">
    <source>
        <dbReference type="Proteomes" id="UP001157125"/>
    </source>
</evidence>
<dbReference type="PANTHER" id="PTHR43767:SF10">
    <property type="entry name" value="SURFACTIN SYNTHASE SUBUNIT 1"/>
    <property type="match status" value="1"/>
</dbReference>
<protein>
    <recommendedName>
        <fullName evidence="1">AMP-binding enzyme C-terminal domain-containing protein</fullName>
    </recommendedName>
</protein>
<organism evidence="2 3">
    <name type="scientific">Demequina litorisediminis</name>
    <dbReference type="NCBI Taxonomy" id="1849022"/>
    <lineage>
        <taxon>Bacteria</taxon>
        <taxon>Bacillati</taxon>
        <taxon>Actinomycetota</taxon>
        <taxon>Actinomycetes</taxon>
        <taxon>Micrococcales</taxon>
        <taxon>Demequinaceae</taxon>
        <taxon>Demequina</taxon>
    </lineage>
</organism>
<dbReference type="PANTHER" id="PTHR43767">
    <property type="entry name" value="LONG-CHAIN-FATTY-ACID--COA LIGASE"/>
    <property type="match status" value="1"/>
</dbReference>
<name>A0ABQ6IDY0_9MICO</name>
<dbReference type="InterPro" id="IPR045851">
    <property type="entry name" value="AMP-bd_C_sf"/>
</dbReference>
<dbReference type="InterPro" id="IPR042099">
    <property type="entry name" value="ANL_N_sf"/>
</dbReference>
<dbReference type="SUPFAM" id="SSF56801">
    <property type="entry name" value="Acetyl-CoA synthetase-like"/>
    <property type="match status" value="1"/>
</dbReference>
<evidence type="ECO:0000313" key="2">
    <source>
        <dbReference type="EMBL" id="GMA36072.1"/>
    </source>
</evidence>